<comment type="caution">
    <text evidence="2">The sequence shown here is derived from an EMBL/GenBank/DDBJ whole genome shotgun (WGS) entry which is preliminary data.</text>
</comment>
<evidence type="ECO:0000256" key="1">
    <source>
        <dbReference type="SAM" id="MobiDB-lite"/>
    </source>
</evidence>
<feature type="region of interest" description="Disordered" evidence="1">
    <location>
        <begin position="51"/>
        <end position="91"/>
    </location>
</feature>
<sequence>MPTLAELRDQSVIGAVGTGMNQSALGDVLSAAWDVGKSAVAGGVLNLGLLSGDRPSPARSTSTRTTRRLWSPVPGRSPRSSRCTGSLCPSP</sequence>
<name>A0ABU0TAY7_9ACTN</name>
<dbReference type="Proteomes" id="UP001230328">
    <property type="component" value="Unassembled WGS sequence"/>
</dbReference>
<gene>
    <name evidence="2" type="ORF">QF035_010455</name>
</gene>
<evidence type="ECO:0000313" key="3">
    <source>
        <dbReference type="Proteomes" id="UP001230328"/>
    </source>
</evidence>
<reference evidence="2 3" key="1">
    <citation type="submission" date="2023-07" db="EMBL/GenBank/DDBJ databases">
        <title>Comparative genomics of wheat-associated soil bacteria to identify genetic determinants of phenazine resistance.</title>
        <authorList>
            <person name="Mouncey N."/>
        </authorList>
    </citation>
    <scope>NUCLEOTIDE SEQUENCE [LARGE SCALE GENOMIC DNA]</scope>
    <source>
        <strain evidence="2 3">V2I4</strain>
    </source>
</reference>
<keyword evidence="3" id="KW-1185">Reference proteome</keyword>
<evidence type="ECO:0000313" key="2">
    <source>
        <dbReference type="EMBL" id="MDQ1032873.1"/>
    </source>
</evidence>
<feature type="compositionally biased region" description="Low complexity" evidence="1">
    <location>
        <begin position="71"/>
        <end position="82"/>
    </location>
</feature>
<proteinExistence type="predicted"/>
<protein>
    <submittedName>
        <fullName evidence="2">Uncharacterized protein</fullName>
    </submittedName>
</protein>
<organism evidence="2 3">
    <name type="scientific">Streptomyces umbrinus</name>
    <dbReference type="NCBI Taxonomy" id="67370"/>
    <lineage>
        <taxon>Bacteria</taxon>
        <taxon>Bacillati</taxon>
        <taxon>Actinomycetota</taxon>
        <taxon>Actinomycetes</taxon>
        <taxon>Kitasatosporales</taxon>
        <taxon>Streptomycetaceae</taxon>
        <taxon>Streptomyces</taxon>
        <taxon>Streptomyces phaeochromogenes group</taxon>
    </lineage>
</organism>
<dbReference type="EMBL" id="JAUSZI010000002">
    <property type="protein sequence ID" value="MDQ1032873.1"/>
    <property type="molecule type" value="Genomic_DNA"/>
</dbReference>
<accession>A0ABU0TAY7</accession>